<gene>
    <name evidence="1" type="ORF">J2853_009719</name>
</gene>
<proteinExistence type="predicted"/>
<accession>A0ABT9QUL4</accession>
<reference evidence="1 2" key="1">
    <citation type="submission" date="2023-07" db="EMBL/GenBank/DDBJ databases">
        <title>Sequencing the genomes of 1000 actinobacteria strains.</title>
        <authorList>
            <person name="Klenk H.-P."/>
        </authorList>
    </citation>
    <scope>NUCLEOTIDE SEQUENCE [LARGE SCALE GENOMIC DNA]</scope>
    <source>
        <strain evidence="1 2">DSM 46740</strain>
    </source>
</reference>
<sequence length="87" mass="9392">MSTPPAVPVSALPPYSGPDTVCPKYGTSGASTEHRIARGEIVLPWNPRMRVDGPQPERRHCRCRSCGYQWAEAPLDAALTTAVEVAC</sequence>
<evidence type="ECO:0000313" key="1">
    <source>
        <dbReference type="EMBL" id="MDP9850423.1"/>
    </source>
</evidence>
<keyword evidence="2" id="KW-1185">Reference proteome</keyword>
<comment type="caution">
    <text evidence="1">The sequence shown here is derived from an EMBL/GenBank/DDBJ whole genome shotgun (WGS) entry which is preliminary data.</text>
</comment>
<evidence type="ECO:0000313" key="2">
    <source>
        <dbReference type="Proteomes" id="UP001225356"/>
    </source>
</evidence>
<name>A0ABT9QUL4_9ACTN</name>
<dbReference type="EMBL" id="JAUSQU010000003">
    <property type="protein sequence ID" value="MDP9850423.1"/>
    <property type="molecule type" value="Genomic_DNA"/>
</dbReference>
<protein>
    <submittedName>
        <fullName evidence="1">Uncharacterized protein</fullName>
    </submittedName>
</protein>
<dbReference type="Proteomes" id="UP001225356">
    <property type="component" value="Unassembled WGS sequence"/>
</dbReference>
<organism evidence="1 2">
    <name type="scientific">Streptosporangium lutulentum</name>
    <dbReference type="NCBI Taxonomy" id="1461250"/>
    <lineage>
        <taxon>Bacteria</taxon>
        <taxon>Bacillati</taxon>
        <taxon>Actinomycetota</taxon>
        <taxon>Actinomycetes</taxon>
        <taxon>Streptosporangiales</taxon>
        <taxon>Streptosporangiaceae</taxon>
        <taxon>Streptosporangium</taxon>
    </lineage>
</organism>